<dbReference type="Proteomes" id="UP000005239">
    <property type="component" value="Unassembled WGS sequence"/>
</dbReference>
<name>A0A2A6D2T6_PRIPA</name>
<keyword evidence="2" id="KW-1185">Reference proteome</keyword>
<proteinExistence type="predicted"/>
<organism evidence="1 2">
    <name type="scientific">Pristionchus pacificus</name>
    <name type="common">Parasitic nematode worm</name>
    <dbReference type="NCBI Taxonomy" id="54126"/>
    <lineage>
        <taxon>Eukaryota</taxon>
        <taxon>Metazoa</taxon>
        <taxon>Ecdysozoa</taxon>
        <taxon>Nematoda</taxon>
        <taxon>Chromadorea</taxon>
        <taxon>Rhabditida</taxon>
        <taxon>Rhabditina</taxon>
        <taxon>Diplogasteromorpha</taxon>
        <taxon>Diplogasteroidea</taxon>
        <taxon>Neodiplogasteridae</taxon>
        <taxon>Pristionchus</taxon>
    </lineage>
</organism>
<evidence type="ECO:0000313" key="2">
    <source>
        <dbReference type="Proteomes" id="UP000005239"/>
    </source>
</evidence>
<dbReference type="AlphaFoldDB" id="A0A2A6D2T6"/>
<reference evidence="1" key="2">
    <citation type="submission" date="2022-06" db="UniProtKB">
        <authorList>
            <consortium name="EnsemblMetazoa"/>
        </authorList>
    </citation>
    <scope>IDENTIFICATION</scope>
    <source>
        <strain evidence="1">PS312</strain>
    </source>
</reference>
<accession>A0A2A6D2T6</accession>
<evidence type="ECO:0000313" key="1">
    <source>
        <dbReference type="EnsemblMetazoa" id="PPA45944.1"/>
    </source>
</evidence>
<accession>A0A8R1Z7Y2</accession>
<reference evidence="2" key="1">
    <citation type="journal article" date="2008" name="Nat. Genet.">
        <title>The Pristionchus pacificus genome provides a unique perspective on nematode lifestyle and parasitism.</title>
        <authorList>
            <person name="Dieterich C."/>
            <person name="Clifton S.W."/>
            <person name="Schuster L.N."/>
            <person name="Chinwalla A."/>
            <person name="Delehaunty K."/>
            <person name="Dinkelacker I."/>
            <person name="Fulton L."/>
            <person name="Fulton R."/>
            <person name="Godfrey J."/>
            <person name="Minx P."/>
            <person name="Mitreva M."/>
            <person name="Roeseler W."/>
            <person name="Tian H."/>
            <person name="Witte H."/>
            <person name="Yang S.P."/>
            <person name="Wilson R.K."/>
            <person name="Sommer R.J."/>
        </authorList>
    </citation>
    <scope>NUCLEOTIDE SEQUENCE [LARGE SCALE GENOMIC DNA]</scope>
    <source>
        <strain evidence="2">PS312</strain>
    </source>
</reference>
<protein>
    <submittedName>
        <fullName evidence="1">Uncharacterized protein</fullName>
    </submittedName>
</protein>
<gene>
    <name evidence="1" type="primary">WBGene00284313</name>
</gene>
<sequence>MVTAPPAIGHVADVGLIVAPKHVFAGPYLSLMGLIGVSGGHGGGCDGPESRSVVTFPRTRELVGQRGIRLFFSLTLVPGVAGMPGCGVFVGMHAVQRAGRMDRRTSESSWQINARSAVIRGKEMGTARTLLSIYI</sequence>
<dbReference type="EnsemblMetazoa" id="PPA45944.1">
    <property type="protein sequence ID" value="PPA45944.1"/>
    <property type="gene ID" value="WBGene00284313"/>
</dbReference>